<feature type="non-terminal residue" evidence="1">
    <location>
        <position position="1"/>
    </location>
</feature>
<accession>A0A1I5P6F0</accession>
<organism evidence="1 2">
    <name type="scientific">Hydrogenimonas thermophila</name>
    <dbReference type="NCBI Taxonomy" id="223786"/>
    <lineage>
        <taxon>Bacteria</taxon>
        <taxon>Pseudomonadati</taxon>
        <taxon>Campylobacterota</taxon>
        <taxon>Epsilonproteobacteria</taxon>
        <taxon>Campylobacterales</taxon>
        <taxon>Hydrogenimonadaceae</taxon>
        <taxon>Hydrogenimonas</taxon>
    </lineage>
</organism>
<proteinExistence type="predicted"/>
<dbReference type="RefSeq" id="WP_218147921.1">
    <property type="nucleotide sequence ID" value="NZ_FOXB01000014.1"/>
</dbReference>
<protein>
    <recommendedName>
        <fullName evidence="3">Transposase DDE domain-containing protein</fullName>
    </recommendedName>
</protein>
<evidence type="ECO:0000313" key="1">
    <source>
        <dbReference type="EMBL" id="SFP29689.1"/>
    </source>
</evidence>
<dbReference type="STRING" id="223786.SAMN05216234_1141"/>
<dbReference type="Proteomes" id="UP000199227">
    <property type="component" value="Unassembled WGS sequence"/>
</dbReference>
<sequence length="100" mass="12049">LIANFRTTAEDFYNKIISHWRVETYHYHLDMLMDEDEHIAYKEPYSMAILRSFALNLFQLYHNENKGKKLPTGKVTMAEIKRTCKYDDNFTAELFEQEYV</sequence>
<reference evidence="1 2" key="1">
    <citation type="submission" date="2016-10" db="EMBL/GenBank/DDBJ databases">
        <authorList>
            <person name="de Groot N.N."/>
        </authorList>
    </citation>
    <scope>NUCLEOTIDE SEQUENCE [LARGE SCALE GENOMIC DNA]</scope>
    <source>
        <strain evidence="1 2">EP1-55-1</strain>
    </source>
</reference>
<dbReference type="EMBL" id="FOXB01000014">
    <property type="protein sequence ID" value="SFP29689.1"/>
    <property type="molecule type" value="Genomic_DNA"/>
</dbReference>
<name>A0A1I5P6F0_9BACT</name>
<dbReference type="AlphaFoldDB" id="A0A1I5P6F0"/>
<gene>
    <name evidence="1" type="ORF">SAMN05216234_1141</name>
</gene>
<evidence type="ECO:0000313" key="2">
    <source>
        <dbReference type="Proteomes" id="UP000199227"/>
    </source>
</evidence>
<evidence type="ECO:0008006" key="3">
    <source>
        <dbReference type="Google" id="ProtNLM"/>
    </source>
</evidence>
<keyword evidence="2" id="KW-1185">Reference proteome</keyword>